<protein>
    <recommendedName>
        <fullName evidence="1">Histidine kinase/HSP90-like ATPase domain-containing protein</fullName>
    </recommendedName>
</protein>
<dbReference type="EMBL" id="CAJHIR010000039">
    <property type="protein sequence ID" value="CAD6494129.1"/>
    <property type="molecule type" value="Genomic_DNA"/>
</dbReference>
<dbReference type="Gene3D" id="3.30.565.10">
    <property type="entry name" value="Histidine kinase-like ATPase, C-terminal domain"/>
    <property type="match status" value="1"/>
</dbReference>
<dbReference type="InterPro" id="IPR003594">
    <property type="entry name" value="HATPase_dom"/>
</dbReference>
<name>A0A811TF97_9EURY</name>
<dbReference type="InterPro" id="IPR036890">
    <property type="entry name" value="HATPase_C_sf"/>
</dbReference>
<dbReference type="SUPFAM" id="SSF55874">
    <property type="entry name" value="ATPase domain of HSP90 chaperone/DNA topoisomerase II/histidine kinase"/>
    <property type="match status" value="1"/>
</dbReference>
<evidence type="ECO:0000259" key="1">
    <source>
        <dbReference type="Pfam" id="PF13581"/>
    </source>
</evidence>
<evidence type="ECO:0000313" key="3">
    <source>
        <dbReference type="Proteomes" id="UP000612009"/>
    </source>
</evidence>
<dbReference type="Pfam" id="PF13581">
    <property type="entry name" value="HATPase_c_2"/>
    <property type="match status" value="1"/>
</dbReference>
<reference evidence="2" key="1">
    <citation type="submission" date="2020-10" db="EMBL/GenBank/DDBJ databases">
        <authorList>
            <person name="Hahn C.J."/>
            <person name="Laso-Perez R."/>
            <person name="Vulcano F."/>
            <person name="Vaziourakis K.-M."/>
            <person name="Stokke R."/>
            <person name="Steen I.H."/>
            <person name="Teske A."/>
            <person name="Boetius A."/>
            <person name="Liebeke M."/>
            <person name="Amann R."/>
            <person name="Knittel K."/>
        </authorList>
    </citation>
    <scope>NUCLEOTIDE SEQUENCE</scope>
    <source>
        <strain evidence="2">Gfbio:e3339647-f889-4370-9287-4fb5cb688e4c:AG392J18_GoMArc1</strain>
    </source>
</reference>
<gene>
    <name evidence="2" type="ORF">LAKADJCE_00660</name>
</gene>
<sequence>MQVATEVLYVNSEASIVTARETVKKIAESVGFDVYDQYRIATAVSELAENAVKYADGGTMEFHPIERGLEIICKDSGRDMMQKNTGHGLGIGLKSIEHLMDEMIITTDAHGTRILTRKWLK</sequence>
<dbReference type="Proteomes" id="UP000612009">
    <property type="component" value="Unassembled WGS sequence"/>
</dbReference>
<accession>A0A811TF97</accession>
<feature type="domain" description="Histidine kinase/HSP90-like ATPase" evidence="1">
    <location>
        <begin position="13"/>
        <end position="115"/>
    </location>
</feature>
<dbReference type="AlphaFoldDB" id="A0A811TF97"/>
<comment type="caution">
    <text evidence="2">The sequence shown here is derived from an EMBL/GenBank/DDBJ whole genome shotgun (WGS) entry which is preliminary data.</text>
</comment>
<organism evidence="2 3">
    <name type="scientific">Candidatus Argoarchaeum ethanivorans</name>
    <dbReference type="NCBI Taxonomy" id="2608793"/>
    <lineage>
        <taxon>Archaea</taxon>
        <taxon>Methanobacteriati</taxon>
        <taxon>Methanobacteriota</taxon>
        <taxon>Stenosarchaea group</taxon>
        <taxon>Methanomicrobia</taxon>
        <taxon>Methanosarcinales</taxon>
        <taxon>Methanosarcinales incertae sedis</taxon>
        <taxon>GOM Arc I cluster</taxon>
        <taxon>Candidatus Argoarchaeum</taxon>
    </lineage>
</organism>
<proteinExistence type="predicted"/>
<evidence type="ECO:0000313" key="2">
    <source>
        <dbReference type="EMBL" id="CAD6494129.1"/>
    </source>
</evidence>